<reference evidence="11 12" key="1">
    <citation type="submission" date="2024-03" db="EMBL/GenBank/DDBJ databases">
        <authorList>
            <person name="Jo J.-H."/>
        </authorList>
    </citation>
    <scope>NUCLEOTIDE SEQUENCE [LARGE SCALE GENOMIC DNA]</scope>
    <source>
        <strain evidence="11 12">PS1R-30</strain>
    </source>
</reference>
<evidence type="ECO:0000256" key="3">
    <source>
        <dbReference type="ARBA" id="ARBA00011484"/>
    </source>
</evidence>
<evidence type="ECO:0000256" key="5">
    <source>
        <dbReference type="ARBA" id="ARBA00022823"/>
    </source>
</evidence>
<dbReference type="PANTHER" id="PTHR43178">
    <property type="entry name" value="DIHYDROLIPOAMIDE ACETYLTRANSFERASE COMPONENT OF PYRUVATE DEHYDROGENASE COMPLEX"/>
    <property type="match status" value="1"/>
</dbReference>
<proteinExistence type="inferred from homology"/>
<comment type="similarity">
    <text evidence="2 7">Belongs to the 2-oxoacid dehydrogenase family.</text>
</comment>
<feature type="compositionally biased region" description="Basic and acidic residues" evidence="8">
    <location>
        <begin position="227"/>
        <end position="236"/>
    </location>
</feature>
<dbReference type="SUPFAM" id="SSF52777">
    <property type="entry name" value="CoA-dependent acyltransferases"/>
    <property type="match status" value="1"/>
</dbReference>
<feature type="domain" description="Lipoyl-binding" evidence="9">
    <location>
        <begin position="3"/>
        <end position="78"/>
    </location>
</feature>
<dbReference type="EMBL" id="JBBHJZ010000001">
    <property type="protein sequence ID" value="MEJ5976363.1"/>
    <property type="molecule type" value="Genomic_DNA"/>
</dbReference>
<evidence type="ECO:0000313" key="12">
    <source>
        <dbReference type="Proteomes" id="UP001361239"/>
    </source>
</evidence>
<dbReference type="EC" id="2.3.1.-" evidence="7"/>
<dbReference type="InterPro" id="IPR011053">
    <property type="entry name" value="Single_hybrid_motif"/>
</dbReference>
<keyword evidence="5 7" id="KW-0450">Lipoyl</keyword>
<feature type="region of interest" description="Disordered" evidence="8">
    <location>
        <begin position="219"/>
        <end position="256"/>
    </location>
</feature>
<evidence type="ECO:0000256" key="8">
    <source>
        <dbReference type="SAM" id="MobiDB-lite"/>
    </source>
</evidence>
<dbReference type="Gene3D" id="2.40.50.100">
    <property type="match status" value="2"/>
</dbReference>
<sequence length="560" mass="59590">MGTFTFRLPDIGEGIAEAEIVAWHVKVGDRIEEDSPIADMMTDKATVEMESPVTGVVREVAGEVGDTVAIGSPLVVIETEGGEAYAEPAPAAEPEPKAKPAVNSAPARAEPVEAPAASGKGRFVFRLPDIGEGIAEAEIVAWHVKVGDRIEEDSPIADMMTDKATVEMESPVTGVVREIAGEVGATVAIGSPLVVIETEGGSYEAPGPDAEEVRERIAAETPDAEDVERAASRLENESAPLRPSKPVPPPVVRSAGGKALASPAVRARARSLGVDLAAVTGGLDGVVRHEHLDAHLLAQKPVAPAKDAPAAKPEAKRAPEQQIDGAGEQIKVIGLRRRIAENMAASKRHIPHFTYVDECDVTELERWRGEFNDQRGDKPKLTLLPFLITAICRTLPEFPMINARYDEEANVVTRYDSVHLGMAAQTPAGLMVPVIRNAQNLTLWALAAEIARLAEAAREGTAKSEELSGSTLTVTSLGPLGGIATTPVINRPEVAIIGPNKIVERPVYVSDGQGGERIEKRKLMNVSISCDHRVVDGWDAASFIQALKRRIEAPLMMLAG</sequence>
<dbReference type="InterPro" id="IPR000089">
    <property type="entry name" value="Biotin_lipoyl"/>
</dbReference>
<dbReference type="SUPFAM" id="SSF51230">
    <property type="entry name" value="Single hybrid motif"/>
    <property type="match status" value="2"/>
</dbReference>
<dbReference type="PANTHER" id="PTHR43178:SF5">
    <property type="entry name" value="LIPOAMIDE ACYLTRANSFERASE COMPONENT OF BRANCHED-CHAIN ALPHA-KETO ACID DEHYDROGENASE COMPLEX, MITOCHONDRIAL"/>
    <property type="match status" value="1"/>
</dbReference>
<organism evidence="11 12">
    <name type="scientific">Novosphingobium anseongense</name>
    <dbReference type="NCBI Taxonomy" id="3133436"/>
    <lineage>
        <taxon>Bacteria</taxon>
        <taxon>Pseudomonadati</taxon>
        <taxon>Pseudomonadota</taxon>
        <taxon>Alphaproteobacteria</taxon>
        <taxon>Sphingomonadales</taxon>
        <taxon>Sphingomonadaceae</taxon>
        <taxon>Novosphingobium</taxon>
    </lineage>
</organism>
<keyword evidence="6 7" id="KW-0012">Acyltransferase</keyword>
<feature type="domain" description="Peripheral subunit-binding (PSBD)" evidence="10">
    <location>
        <begin position="260"/>
        <end position="296"/>
    </location>
</feature>
<dbReference type="InterPro" id="IPR003016">
    <property type="entry name" value="2-oxoA_DH_lipoyl-BS"/>
</dbReference>
<dbReference type="Pfam" id="PF00364">
    <property type="entry name" value="Biotin_lipoyl"/>
    <property type="match status" value="2"/>
</dbReference>
<gene>
    <name evidence="11" type="ORF">WG901_06940</name>
</gene>
<evidence type="ECO:0000259" key="9">
    <source>
        <dbReference type="PROSITE" id="PS50968"/>
    </source>
</evidence>
<evidence type="ECO:0000313" key="11">
    <source>
        <dbReference type="EMBL" id="MEJ5976363.1"/>
    </source>
</evidence>
<protein>
    <recommendedName>
        <fullName evidence="7">Dihydrolipoamide acetyltransferase component of pyruvate dehydrogenase complex</fullName>
        <ecNumber evidence="7">2.3.1.-</ecNumber>
    </recommendedName>
</protein>
<dbReference type="InterPro" id="IPR050743">
    <property type="entry name" value="2-oxoacid_DH_E2_comp"/>
</dbReference>
<name>A0ABU8RTF7_9SPHN</name>
<dbReference type="InterPro" id="IPR004167">
    <property type="entry name" value="PSBD"/>
</dbReference>
<dbReference type="PROSITE" id="PS00189">
    <property type="entry name" value="LIPOYL"/>
    <property type="match status" value="2"/>
</dbReference>
<evidence type="ECO:0000256" key="6">
    <source>
        <dbReference type="ARBA" id="ARBA00023315"/>
    </source>
</evidence>
<dbReference type="CDD" id="cd06849">
    <property type="entry name" value="lipoyl_domain"/>
    <property type="match status" value="2"/>
</dbReference>
<comment type="cofactor">
    <cofactor evidence="1 7">
        <name>(R)-lipoate</name>
        <dbReference type="ChEBI" id="CHEBI:83088"/>
    </cofactor>
</comment>
<dbReference type="Gene3D" id="3.30.559.10">
    <property type="entry name" value="Chloramphenicol acetyltransferase-like domain"/>
    <property type="match status" value="1"/>
</dbReference>
<dbReference type="Pfam" id="PF02817">
    <property type="entry name" value="E3_binding"/>
    <property type="match status" value="1"/>
</dbReference>
<dbReference type="PROSITE" id="PS50968">
    <property type="entry name" value="BIOTINYL_LIPOYL"/>
    <property type="match status" value="2"/>
</dbReference>
<comment type="caution">
    <text evidence="11">The sequence shown here is derived from an EMBL/GenBank/DDBJ whole genome shotgun (WGS) entry which is preliminary data.</text>
</comment>
<accession>A0ABU8RTF7</accession>
<comment type="subunit">
    <text evidence="3">Forms a 24-polypeptide structural core with octahedral symmetry.</text>
</comment>
<keyword evidence="4 7" id="KW-0808">Transferase</keyword>
<dbReference type="Pfam" id="PF00198">
    <property type="entry name" value="2-oxoacid_dh"/>
    <property type="match status" value="1"/>
</dbReference>
<evidence type="ECO:0000259" key="10">
    <source>
        <dbReference type="PROSITE" id="PS51826"/>
    </source>
</evidence>
<dbReference type="InterPro" id="IPR036625">
    <property type="entry name" value="E3-bd_dom_sf"/>
</dbReference>
<feature type="domain" description="Lipoyl-binding" evidence="9">
    <location>
        <begin position="122"/>
        <end position="197"/>
    </location>
</feature>
<dbReference type="PROSITE" id="PS51826">
    <property type="entry name" value="PSBD"/>
    <property type="match status" value="1"/>
</dbReference>
<evidence type="ECO:0000256" key="1">
    <source>
        <dbReference type="ARBA" id="ARBA00001938"/>
    </source>
</evidence>
<keyword evidence="12" id="KW-1185">Reference proteome</keyword>
<evidence type="ECO:0000256" key="2">
    <source>
        <dbReference type="ARBA" id="ARBA00007317"/>
    </source>
</evidence>
<evidence type="ECO:0000256" key="4">
    <source>
        <dbReference type="ARBA" id="ARBA00022679"/>
    </source>
</evidence>
<dbReference type="Proteomes" id="UP001361239">
    <property type="component" value="Unassembled WGS sequence"/>
</dbReference>
<dbReference type="Gene3D" id="4.10.320.10">
    <property type="entry name" value="E3-binding domain"/>
    <property type="match status" value="1"/>
</dbReference>
<dbReference type="InterPro" id="IPR001078">
    <property type="entry name" value="2-oxoacid_DH_actylTfrase"/>
</dbReference>
<dbReference type="InterPro" id="IPR023213">
    <property type="entry name" value="CAT-like_dom_sf"/>
</dbReference>
<evidence type="ECO:0000256" key="7">
    <source>
        <dbReference type="RuleBase" id="RU003423"/>
    </source>
</evidence>